<dbReference type="Proteomes" id="UP001314635">
    <property type="component" value="Unassembled WGS sequence"/>
</dbReference>
<proteinExistence type="predicted"/>
<reference evidence="4" key="1">
    <citation type="journal article" date="2021" name="ISME J.">
        <title>Evolutionary origin and ecological implication of a unique nif island in free-living Bradyrhizobium lineages.</title>
        <authorList>
            <person name="Tao J."/>
        </authorList>
    </citation>
    <scope>NUCLEOTIDE SEQUENCE [LARGE SCALE GENOMIC DNA]</scope>
    <source>
        <strain evidence="4">SZCCT0094</strain>
    </source>
</reference>
<organism evidence="3 4">
    <name type="scientific">Bradyrhizobium denitrificans</name>
    <dbReference type="NCBI Taxonomy" id="2734912"/>
    <lineage>
        <taxon>Bacteria</taxon>
        <taxon>Pseudomonadati</taxon>
        <taxon>Pseudomonadota</taxon>
        <taxon>Alphaproteobacteria</taxon>
        <taxon>Hyphomicrobiales</taxon>
        <taxon>Nitrobacteraceae</taxon>
        <taxon>Bradyrhizobium</taxon>
    </lineage>
</organism>
<gene>
    <name evidence="3" type="ORF">JQ619_28185</name>
</gene>
<dbReference type="SMART" id="SM00849">
    <property type="entry name" value="Lactamase_B"/>
    <property type="match status" value="1"/>
</dbReference>
<dbReference type="Gene3D" id="3.60.15.10">
    <property type="entry name" value="Ribonuclease Z/Hydroxyacylglutathione hydrolase-like"/>
    <property type="match status" value="1"/>
</dbReference>
<dbReference type="InterPro" id="IPR036866">
    <property type="entry name" value="RibonucZ/Hydroxyglut_hydro"/>
</dbReference>
<dbReference type="Pfam" id="PF00753">
    <property type="entry name" value="Lactamase_B"/>
    <property type="match status" value="1"/>
</dbReference>
<evidence type="ECO:0000256" key="1">
    <source>
        <dbReference type="ARBA" id="ARBA00022723"/>
    </source>
</evidence>
<dbReference type="EMBL" id="JAFCLK010000031">
    <property type="protein sequence ID" value="MBR1139641.1"/>
    <property type="molecule type" value="Genomic_DNA"/>
</dbReference>
<accession>A0ABS5GE76</accession>
<evidence type="ECO:0000313" key="4">
    <source>
        <dbReference type="Proteomes" id="UP001314635"/>
    </source>
</evidence>
<protein>
    <submittedName>
        <fullName evidence="3">MBL fold metallo-hydrolase</fullName>
    </submittedName>
</protein>
<evidence type="ECO:0000313" key="3">
    <source>
        <dbReference type="EMBL" id="MBR1139641.1"/>
    </source>
</evidence>
<dbReference type="InterPro" id="IPR044528">
    <property type="entry name" value="POD-like_MBL-fold"/>
</dbReference>
<dbReference type="CDD" id="cd07724">
    <property type="entry name" value="POD-like_MBL-fold"/>
    <property type="match status" value="1"/>
</dbReference>
<keyword evidence="4" id="KW-1185">Reference proteome</keyword>
<name>A0ABS5GE76_9BRAD</name>
<feature type="domain" description="Metallo-beta-lactamase" evidence="2">
    <location>
        <begin position="22"/>
        <end position="213"/>
    </location>
</feature>
<comment type="caution">
    <text evidence="3">The sequence shown here is derived from an EMBL/GenBank/DDBJ whole genome shotgun (WGS) entry which is preliminary data.</text>
</comment>
<dbReference type="InterPro" id="IPR051682">
    <property type="entry name" value="Mito_Persulfide_Diox"/>
</dbReference>
<dbReference type="SUPFAM" id="SSF56281">
    <property type="entry name" value="Metallo-hydrolase/oxidoreductase"/>
    <property type="match status" value="1"/>
</dbReference>
<keyword evidence="1" id="KW-0479">Metal-binding</keyword>
<dbReference type="PANTHER" id="PTHR43084">
    <property type="entry name" value="PERSULFIDE DIOXYGENASE ETHE1"/>
    <property type="match status" value="1"/>
</dbReference>
<evidence type="ECO:0000259" key="2">
    <source>
        <dbReference type="SMART" id="SM00849"/>
    </source>
</evidence>
<dbReference type="InterPro" id="IPR001279">
    <property type="entry name" value="Metallo-B-lactamas"/>
</dbReference>
<dbReference type="RefSeq" id="WP_172236737.1">
    <property type="nucleotide sequence ID" value="NZ_JABFDP010000011.1"/>
</dbReference>
<sequence length="295" mass="32530">MSYPIDLRVQPKVAGFFDPETSTISYVVKDPSSTACAIVDPVLDIDYAAGRIGTRSADMLIDYVTLNGLQPEWLIETHAHADHLSAAPYIQGRIGGRIGIGEHILTVQETFGKVFNEGTEFRRDGSQFDRLFKDGETYTIGQMTAFVMHTPGHTPACTTHVMGDAAFVGDTLFMPDGGTARADFPGGNARTLFRSIRTILETLPPETRLFMCHDYGPNGRAVRWETTVSDERVHNIHVRDGMTEDAFVALREARDRTLGMPRLIIPSLQVNIRAGHFPPADTSGKVFLKVPINVL</sequence>
<dbReference type="PANTHER" id="PTHR43084:SF1">
    <property type="entry name" value="PERSULFIDE DIOXYGENASE ETHE1, MITOCHONDRIAL"/>
    <property type="match status" value="1"/>
</dbReference>